<dbReference type="GO" id="GO:0005737">
    <property type="term" value="C:cytoplasm"/>
    <property type="evidence" value="ECO:0007669"/>
    <property type="project" value="UniProtKB-ARBA"/>
</dbReference>
<comment type="caution">
    <text evidence="11">The sequence shown here is derived from an EMBL/GenBank/DDBJ whole genome shotgun (WGS) entry which is preliminary data.</text>
</comment>
<evidence type="ECO:0000259" key="10">
    <source>
        <dbReference type="Pfam" id="PF13193"/>
    </source>
</evidence>
<evidence type="ECO:0000256" key="7">
    <source>
        <dbReference type="ARBA" id="ARBA00078960"/>
    </source>
</evidence>
<dbReference type="CDD" id="cd05926">
    <property type="entry name" value="FACL_fum10p_like"/>
    <property type="match status" value="1"/>
</dbReference>
<dbReference type="InterPro" id="IPR000873">
    <property type="entry name" value="AMP-dep_synth/lig_dom"/>
</dbReference>
<dbReference type="GO" id="GO:0006631">
    <property type="term" value="P:fatty acid metabolic process"/>
    <property type="evidence" value="ECO:0007669"/>
    <property type="project" value="TreeGrafter"/>
</dbReference>
<dbReference type="GO" id="GO:0033611">
    <property type="term" value="P:oxalate catabolic process"/>
    <property type="evidence" value="ECO:0007669"/>
    <property type="project" value="UniProtKB-ARBA"/>
</dbReference>
<dbReference type="Proteomes" id="UP001372338">
    <property type="component" value="Unassembled WGS sequence"/>
</dbReference>
<accession>A0AAN9IP36</accession>
<dbReference type="Gene3D" id="3.30.300.30">
    <property type="match status" value="1"/>
</dbReference>
<keyword evidence="3" id="KW-0547">Nucleotide-binding</keyword>
<evidence type="ECO:0000256" key="3">
    <source>
        <dbReference type="ARBA" id="ARBA00022741"/>
    </source>
</evidence>
<evidence type="ECO:0000256" key="2">
    <source>
        <dbReference type="ARBA" id="ARBA00022598"/>
    </source>
</evidence>
<evidence type="ECO:0000256" key="5">
    <source>
        <dbReference type="ARBA" id="ARBA00066722"/>
    </source>
</evidence>
<evidence type="ECO:0000256" key="8">
    <source>
        <dbReference type="ARBA" id="ARBA00083427"/>
    </source>
</evidence>
<dbReference type="InterPro" id="IPR042099">
    <property type="entry name" value="ANL_N_sf"/>
</dbReference>
<keyword evidence="12" id="KW-1185">Reference proteome</keyword>
<reference evidence="11 12" key="1">
    <citation type="submission" date="2024-01" db="EMBL/GenBank/DDBJ databases">
        <title>The genomes of 5 underutilized Papilionoideae crops provide insights into root nodulation and disease resistanc.</title>
        <authorList>
            <person name="Yuan L."/>
        </authorList>
    </citation>
    <scope>NUCLEOTIDE SEQUENCE [LARGE SCALE GENOMIC DNA]</scope>
    <source>
        <strain evidence="11">ZHUSHIDOU_FW_LH</strain>
        <tissue evidence="11">Leaf</tissue>
    </source>
</reference>
<gene>
    <name evidence="11" type="ORF">RIF29_13297</name>
</gene>
<dbReference type="PANTHER" id="PTHR43201">
    <property type="entry name" value="ACYL-COA SYNTHETASE"/>
    <property type="match status" value="1"/>
</dbReference>
<dbReference type="InterPro" id="IPR025110">
    <property type="entry name" value="AMP-bd_C"/>
</dbReference>
<dbReference type="PROSITE" id="PS00455">
    <property type="entry name" value="AMP_BINDING"/>
    <property type="match status" value="1"/>
</dbReference>
<dbReference type="Gene3D" id="3.40.50.12780">
    <property type="entry name" value="N-terminal domain of ligase-like"/>
    <property type="match status" value="1"/>
</dbReference>
<dbReference type="EMBL" id="JAYWIO010000002">
    <property type="protein sequence ID" value="KAK7283643.1"/>
    <property type="molecule type" value="Genomic_DNA"/>
</dbReference>
<dbReference type="Pfam" id="PF00501">
    <property type="entry name" value="AMP-binding"/>
    <property type="match status" value="1"/>
</dbReference>
<evidence type="ECO:0000256" key="4">
    <source>
        <dbReference type="ARBA" id="ARBA00022840"/>
    </source>
</evidence>
<proteinExistence type="inferred from homology"/>
<dbReference type="GO" id="GO:0031956">
    <property type="term" value="F:medium-chain fatty acid-CoA ligase activity"/>
    <property type="evidence" value="ECO:0007669"/>
    <property type="project" value="TreeGrafter"/>
</dbReference>
<keyword evidence="4" id="KW-0067">ATP-binding</keyword>
<sequence>MAIQTTLTALLRSAADIFPSRRAISLAGKFDLTHSTLHDLVDFAATRLISAGIKPGDVIALTFPNTVEFVIMFLAVIRARATAAPLNAAYTDEEFEFYLSDSESKLLITSEEGNKSAQAAASKLSIRHVTVSLTQPDGEKEHKLNLSLNQTESDSLPDLANDPSDVALFLHTSGTTSRPKGVPLTQHNLASSVRNIKSVYRLTESDSTVIVLPLFHVHGLIAGLLSSLGAGAAVALPAAGRFSATTFWKDMVNCNATWYTAVPTIHQIILDRHSGNPEPVYPKLRFIRSCSASLAPSILNRLEEAFGAPVLEAYAMTEASHLMASNPLPEDGPHKAGSVGKPVGQEMAVLDEAGRVMESRVSGEVCIRGENVTKGYKNNPEANTTAFQFGWFHTGDIGYLDSDGYLHLVGRIKELINRGGEKISPIEVDAVLLSHPDVAQAVAFGVPDAKYGEEINCAIIPREGSNIDEEEVLRYSKKNLASFKVPKKVYITDSLPKTATGKILRRLVAEHYVSQKN</sequence>
<comment type="similarity">
    <text evidence="1">Belongs to the ATP-dependent AMP-binding enzyme family.</text>
</comment>
<dbReference type="GO" id="GO:0005524">
    <property type="term" value="F:ATP binding"/>
    <property type="evidence" value="ECO:0007669"/>
    <property type="project" value="UniProtKB-KW"/>
</dbReference>
<feature type="domain" description="AMP-dependent synthetase/ligase" evidence="9">
    <location>
        <begin position="13"/>
        <end position="376"/>
    </location>
</feature>
<evidence type="ECO:0000313" key="11">
    <source>
        <dbReference type="EMBL" id="KAK7283643.1"/>
    </source>
</evidence>
<dbReference type="PANTHER" id="PTHR43201:SF5">
    <property type="entry name" value="MEDIUM-CHAIN ACYL-COA LIGASE ACSF2, MITOCHONDRIAL"/>
    <property type="match status" value="1"/>
</dbReference>
<dbReference type="AlphaFoldDB" id="A0AAN9IP36"/>
<evidence type="ECO:0000259" key="9">
    <source>
        <dbReference type="Pfam" id="PF00501"/>
    </source>
</evidence>
<dbReference type="FunFam" id="3.30.300.30:FF:000007">
    <property type="entry name" value="4-coumarate--CoA ligase 2"/>
    <property type="match status" value="1"/>
</dbReference>
<organism evidence="11 12">
    <name type="scientific">Crotalaria pallida</name>
    <name type="common">Smooth rattlebox</name>
    <name type="synonym">Crotalaria striata</name>
    <dbReference type="NCBI Taxonomy" id="3830"/>
    <lineage>
        <taxon>Eukaryota</taxon>
        <taxon>Viridiplantae</taxon>
        <taxon>Streptophyta</taxon>
        <taxon>Embryophyta</taxon>
        <taxon>Tracheophyta</taxon>
        <taxon>Spermatophyta</taxon>
        <taxon>Magnoliopsida</taxon>
        <taxon>eudicotyledons</taxon>
        <taxon>Gunneridae</taxon>
        <taxon>Pentapetalae</taxon>
        <taxon>rosids</taxon>
        <taxon>fabids</taxon>
        <taxon>Fabales</taxon>
        <taxon>Fabaceae</taxon>
        <taxon>Papilionoideae</taxon>
        <taxon>50 kb inversion clade</taxon>
        <taxon>genistoids sensu lato</taxon>
        <taxon>core genistoids</taxon>
        <taxon>Crotalarieae</taxon>
        <taxon>Crotalaria</taxon>
    </lineage>
</organism>
<name>A0AAN9IP36_CROPI</name>
<dbReference type="InterPro" id="IPR045851">
    <property type="entry name" value="AMP-bd_C_sf"/>
</dbReference>
<dbReference type="FunFam" id="3.40.50.12780:FF:000039">
    <property type="entry name" value="Peroxisomal-coenzyme A synthetase"/>
    <property type="match status" value="1"/>
</dbReference>
<evidence type="ECO:0000256" key="1">
    <source>
        <dbReference type="ARBA" id="ARBA00006432"/>
    </source>
</evidence>
<feature type="domain" description="AMP-binding enzyme C-terminal" evidence="10">
    <location>
        <begin position="427"/>
        <end position="502"/>
    </location>
</feature>
<dbReference type="Pfam" id="PF13193">
    <property type="entry name" value="AMP-binding_C"/>
    <property type="match status" value="1"/>
</dbReference>
<keyword evidence="2" id="KW-0436">Ligase</keyword>
<dbReference type="InterPro" id="IPR020845">
    <property type="entry name" value="AMP-binding_CS"/>
</dbReference>
<evidence type="ECO:0000313" key="12">
    <source>
        <dbReference type="Proteomes" id="UP001372338"/>
    </source>
</evidence>
<dbReference type="EC" id="6.2.1.8" evidence="5"/>
<evidence type="ECO:0000256" key="6">
    <source>
        <dbReference type="ARBA" id="ARBA00067955"/>
    </source>
</evidence>
<dbReference type="GO" id="GO:0050203">
    <property type="term" value="F:oxalate-CoA ligase activity"/>
    <property type="evidence" value="ECO:0007669"/>
    <property type="project" value="UniProtKB-EC"/>
</dbReference>
<protein>
    <recommendedName>
        <fullName evidence="6">Oxalate--CoA ligase</fullName>
        <ecNumber evidence="5">6.2.1.8</ecNumber>
    </recommendedName>
    <alternativeName>
        <fullName evidence="7">Acyl-activating enzyme 3</fullName>
    </alternativeName>
    <alternativeName>
        <fullName evidence="8">Oxalyl-CoA synthetase</fullName>
    </alternativeName>
</protein>
<dbReference type="SUPFAM" id="SSF56801">
    <property type="entry name" value="Acetyl-CoA synthetase-like"/>
    <property type="match status" value="1"/>
</dbReference>
<dbReference type="InterPro" id="IPR045310">
    <property type="entry name" value="Pcs60-like"/>
</dbReference>